<name>A0A1W6EUV1_9ACTN</name>
<dbReference type="AlphaFoldDB" id="A0A1W6EUV1"/>
<feature type="transmembrane region" description="Helical" evidence="7">
    <location>
        <begin position="161"/>
        <end position="185"/>
    </location>
</feature>
<protein>
    <submittedName>
        <fullName evidence="8">Urea transporter</fullName>
    </submittedName>
</protein>
<keyword evidence="4 7" id="KW-0812">Transmembrane</keyword>
<feature type="transmembrane region" description="Helical" evidence="7">
    <location>
        <begin position="100"/>
        <end position="117"/>
    </location>
</feature>
<feature type="transmembrane region" description="Helical" evidence="7">
    <location>
        <begin position="192"/>
        <end position="214"/>
    </location>
</feature>
<dbReference type="GO" id="GO:0015204">
    <property type="term" value="F:urea transmembrane transporter activity"/>
    <property type="evidence" value="ECO:0007669"/>
    <property type="project" value="InterPro"/>
</dbReference>
<dbReference type="PANTHER" id="PTHR10464:SF4">
    <property type="entry name" value="UREA TRANSPORTER"/>
    <property type="match status" value="1"/>
</dbReference>
<reference evidence="8" key="1">
    <citation type="journal article" date="2017" name="ACS Chem. Biol.">
        <title>Unified Biosynthetic Origin of the Benzodipyrrole Subunits in CC-1065.</title>
        <authorList>
            <person name="Wu S."/>
            <person name="Jian X.H."/>
            <person name="Yuan H."/>
            <person name="Jin W.B."/>
            <person name="Yin Y."/>
            <person name="Wang L.Y."/>
            <person name="Zhao J."/>
            <person name="Tang G.L."/>
        </authorList>
    </citation>
    <scope>NUCLEOTIDE SEQUENCE</scope>
    <source>
        <strain evidence="8">NRRL 11183</strain>
    </source>
</reference>
<dbReference type="InterPro" id="IPR004937">
    <property type="entry name" value="Urea_transporter"/>
</dbReference>
<comment type="similarity">
    <text evidence="2">Belongs to the urea transporter family.</text>
</comment>
<dbReference type="PANTHER" id="PTHR10464">
    <property type="entry name" value="UREA TRANSPORTER"/>
    <property type="match status" value="1"/>
</dbReference>
<feature type="transmembrane region" description="Helical" evidence="7">
    <location>
        <begin position="124"/>
        <end position="141"/>
    </location>
</feature>
<evidence type="ECO:0000256" key="2">
    <source>
        <dbReference type="ARBA" id="ARBA00005914"/>
    </source>
</evidence>
<organism evidence="8">
    <name type="scientific">Streptomyces zelensis</name>
    <dbReference type="NCBI Taxonomy" id="1981977"/>
    <lineage>
        <taxon>Bacteria</taxon>
        <taxon>Bacillati</taxon>
        <taxon>Actinomycetota</taxon>
        <taxon>Actinomycetes</taxon>
        <taxon>Kitasatosporales</taxon>
        <taxon>Streptomycetaceae</taxon>
        <taxon>Streptomyces</taxon>
    </lineage>
</organism>
<evidence type="ECO:0000256" key="7">
    <source>
        <dbReference type="SAM" id="Phobius"/>
    </source>
</evidence>
<keyword evidence="3" id="KW-1003">Cell membrane</keyword>
<evidence type="ECO:0000256" key="1">
    <source>
        <dbReference type="ARBA" id="ARBA00004651"/>
    </source>
</evidence>
<dbReference type="Pfam" id="PF03253">
    <property type="entry name" value="UT"/>
    <property type="match status" value="1"/>
</dbReference>
<keyword evidence="6 7" id="KW-0472">Membrane</keyword>
<comment type="subcellular location">
    <subcellularLocation>
        <location evidence="1">Cell membrane</location>
        <topology evidence="1">Multi-pass membrane protein</topology>
    </subcellularLocation>
</comment>
<feature type="transmembrane region" description="Helical" evidence="7">
    <location>
        <begin position="39"/>
        <end position="70"/>
    </location>
</feature>
<accession>A0A1W6EUV1</accession>
<dbReference type="Gene3D" id="1.10.3430.10">
    <property type="entry name" value="Ammonium transporter AmtB like domains"/>
    <property type="match status" value="1"/>
</dbReference>
<proteinExistence type="inferred from homology"/>
<evidence type="ECO:0000256" key="4">
    <source>
        <dbReference type="ARBA" id="ARBA00022692"/>
    </source>
</evidence>
<keyword evidence="5 7" id="KW-1133">Transmembrane helix</keyword>
<dbReference type="GO" id="GO:0005886">
    <property type="term" value="C:plasma membrane"/>
    <property type="evidence" value="ECO:0007669"/>
    <property type="project" value="UniProtKB-SubCell"/>
</dbReference>
<evidence type="ECO:0000256" key="3">
    <source>
        <dbReference type="ARBA" id="ARBA00022475"/>
    </source>
</evidence>
<dbReference type="EMBL" id="KY379149">
    <property type="protein sequence ID" value="ARK19502.1"/>
    <property type="molecule type" value="Genomic_DNA"/>
</dbReference>
<evidence type="ECO:0000313" key="8">
    <source>
        <dbReference type="EMBL" id="ARK19502.1"/>
    </source>
</evidence>
<evidence type="ECO:0000256" key="5">
    <source>
        <dbReference type="ARBA" id="ARBA00022989"/>
    </source>
</evidence>
<feature type="transmembrane region" description="Helical" evidence="7">
    <location>
        <begin position="220"/>
        <end position="237"/>
    </location>
</feature>
<feature type="transmembrane region" description="Helical" evidence="7">
    <location>
        <begin position="242"/>
        <end position="260"/>
    </location>
</feature>
<dbReference type="InterPro" id="IPR029020">
    <property type="entry name" value="Ammonium/urea_transptr"/>
</dbReference>
<sequence length="290" mass="30322">MNTKTPPPGHRKALGLEALRGILRGVAQVYLQNNTLTGVLFLAGLFVSGPVAGMCALLGSAVGAATAALLRVPAERIGQGLYGFNSVLVALGAAGSFRPLWLTVLAAVGGAVAAALLTHVARYFLRVPAYTAPFVFTYWLLEYLGEFRHWPSAPPSHPVLGLGVFASAAEVFLVTGLLPGLFVLAGLAVSRWTLAVGAFAAALATYGIVQAVPLFPSNEVTTGVYGFNAVLVVVGMLSTGRGWRACVLAVPAVLLLQAGIEAVQLTPATFPFVLAMWCADLWRARSVHEK</sequence>
<evidence type="ECO:0000256" key="6">
    <source>
        <dbReference type="ARBA" id="ARBA00023136"/>
    </source>
</evidence>